<comment type="caution">
    <text evidence="2">The sequence shown here is derived from an EMBL/GenBank/DDBJ whole genome shotgun (WGS) entry which is preliminary data.</text>
</comment>
<feature type="compositionally biased region" description="Basic and acidic residues" evidence="1">
    <location>
        <begin position="70"/>
        <end position="98"/>
    </location>
</feature>
<feature type="region of interest" description="Disordered" evidence="1">
    <location>
        <begin position="70"/>
        <end position="180"/>
    </location>
</feature>
<evidence type="ECO:0000256" key="1">
    <source>
        <dbReference type="SAM" id="MobiDB-lite"/>
    </source>
</evidence>
<gene>
    <name evidence="2" type="ORF">Pcinc_015933</name>
</gene>
<dbReference type="EMBL" id="JAWQEG010001436">
    <property type="protein sequence ID" value="KAK3879474.1"/>
    <property type="molecule type" value="Genomic_DNA"/>
</dbReference>
<dbReference type="AlphaFoldDB" id="A0AAE1KP79"/>
<evidence type="ECO:0000313" key="2">
    <source>
        <dbReference type="EMBL" id="KAK3879474.1"/>
    </source>
</evidence>
<feature type="region of interest" description="Disordered" evidence="1">
    <location>
        <begin position="1"/>
        <end position="55"/>
    </location>
</feature>
<feature type="compositionally biased region" description="Polar residues" evidence="1">
    <location>
        <begin position="140"/>
        <end position="161"/>
    </location>
</feature>
<evidence type="ECO:0008006" key="4">
    <source>
        <dbReference type="Google" id="ProtNLM"/>
    </source>
</evidence>
<keyword evidence="3" id="KW-1185">Reference proteome</keyword>
<sequence>MTTPLENLDSDEPTQPTLLEEDSDFAPSPVWESLRRPGPSHIAPQLTPYYTGPPASSEVLHLLRYFEDTRRQEEAERRREDAEKRREEQERRREDNERLLTLFTAMSTRHTDVTPQSNVQSVSPPPTPSSGANKGHPRNLNPTAPTFTPVPTSTSATSQQAAPGPTAGTVSPLAKPPSPRKIQACISADNTTPSDTPTSVCVHVMYGKTTSRLHMLPDTGTDITIIGEKHMSTLQVSRSSLQPLPSNTVLTADGSEMSPALGYFQATLQLGKKWCTARIQVHKGVPTPLLSYSHCKELNIIPQEFPKPIVQVQHINRCTETPLCNITSPSEAIQPPHPHQAQLLPVQARQPPLQLPPVQPPLQIPLPPVQPQQAQLNYHAVVVLVMMAEGSTGVVGTDMGAGSVPDIPEGVSLDVSSLYNVWSHALRNQPSSRTAFPEIRTLINPHPFQMMNLVPMDGPHPLYSKQYLTLRTQFLTDYMLRDKVTPDDPRMTQPGGLRATNMNGKELTFTKDSQGQISIEGVGVENTLVMEGGLVTYALEGLLFDHQERVKEAWEELHTNAPRSGPFGEPLL</sequence>
<proteinExistence type="predicted"/>
<evidence type="ECO:0000313" key="3">
    <source>
        <dbReference type="Proteomes" id="UP001286313"/>
    </source>
</evidence>
<accession>A0AAE1KP79</accession>
<organism evidence="2 3">
    <name type="scientific">Petrolisthes cinctipes</name>
    <name type="common">Flat porcelain crab</name>
    <dbReference type="NCBI Taxonomy" id="88211"/>
    <lineage>
        <taxon>Eukaryota</taxon>
        <taxon>Metazoa</taxon>
        <taxon>Ecdysozoa</taxon>
        <taxon>Arthropoda</taxon>
        <taxon>Crustacea</taxon>
        <taxon>Multicrustacea</taxon>
        <taxon>Malacostraca</taxon>
        <taxon>Eumalacostraca</taxon>
        <taxon>Eucarida</taxon>
        <taxon>Decapoda</taxon>
        <taxon>Pleocyemata</taxon>
        <taxon>Anomura</taxon>
        <taxon>Galatheoidea</taxon>
        <taxon>Porcellanidae</taxon>
        <taxon>Petrolisthes</taxon>
    </lineage>
</organism>
<feature type="compositionally biased region" description="Low complexity" evidence="1">
    <location>
        <begin position="113"/>
        <end position="122"/>
    </location>
</feature>
<dbReference type="Proteomes" id="UP001286313">
    <property type="component" value="Unassembled WGS sequence"/>
</dbReference>
<protein>
    <recommendedName>
        <fullName evidence="4">Peptidase A2 domain-containing protein</fullName>
    </recommendedName>
</protein>
<name>A0AAE1KP79_PETCI</name>
<reference evidence="2" key="1">
    <citation type="submission" date="2023-10" db="EMBL/GenBank/DDBJ databases">
        <title>Genome assemblies of two species of porcelain crab, Petrolisthes cinctipes and Petrolisthes manimaculis (Anomura: Porcellanidae).</title>
        <authorList>
            <person name="Angst P."/>
        </authorList>
    </citation>
    <scope>NUCLEOTIDE SEQUENCE</scope>
    <source>
        <strain evidence="2">PB745_01</strain>
        <tissue evidence="2">Gill</tissue>
    </source>
</reference>